<dbReference type="Gene3D" id="2.60.120.10">
    <property type="entry name" value="Jelly Rolls"/>
    <property type="match status" value="2"/>
</dbReference>
<dbReference type="SUPFAM" id="SSF51182">
    <property type="entry name" value="RmlC-like cupins"/>
    <property type="match status" value="1"/>
</dbReference>
<dbReference type="AlphaFoldDB" id="A0A315ZXR8"/>
<keyword evidence="1 2" id="KW-0413">Isomerase</keyword>
<dbReference type="InterPro" id="IPR014710">
    <property type="entry name" value="RmlC-like_jellyroll"/>
</dbReference>
<dbReference type="PANTHER" id="PTHR39193:SF1">
    <property type="entry name" value="5-DEOXY-GLUCURONATE ISOMERASE"/>
    <property type="match status" value="1"/>
</dbReference>
<dbReference type="PIRSF" id="PIRSF036628">
    <property type="entry name" value="IolB"/>
    <property type="match status" value="1"/>
</dbReference>
<dbReference type="PANTHER" id="PTHR39193">
    <property type="entry name" value="5-DEOXY-GLUCURONATE ISOMERASE"/>
    <property type="match status" value="1"/>
</dbReference>
<dbReference type="OrthoDB" id="9799936at2"/>
<dbReference type="GO" id="GO:0019310">
    <property type="term" value="P:inositol catabolic process"/>
    <property type="evidence" value="ECO:0007669"/>
    <property type="project" value="InterPro"/>
</dbReference>
<accession>A0A315ZXR8</accession>
<dbReference type="InterPro" id="IPR024203">
    <property type="entry name" value="Deoxy-glucuronate_isom_IolB"/>
</dbReference>
<dbReference type="EMBL" id="UHJJ01000005">
    <property type="protein sequence ID" value="SUQ14230.1"/>
    <property type="molecule type" value="Genomic_DNA"/>
</dbReference>
<sequence length="268" mass="30907">MEEKVFGYPQFDDQGEMILSTYDNEYKAMLMDIRVYRLKTGEKRTFKKNDEEMAILLLSGKIVYRFDGKEEAGERKDVFTDGPYCVHVSKTTEVEIEALAGTEILVQCTKNDRSFEAKFYVPKDAPWKYSSVGKFGNVAKRRVSTIFDIDIAPYSNMVLGEVLNDRGNWSGYLPHRHPQPELYYFMFDRPEGFGASFVGDDVFKSVDKSFSAIPGGKLHPQSVAPGYQMYTCWMIRHLDGNPWHQTDRNEDEAYLWLHEADFSDSSQI</sequence>
<dbReference type="InterPro" id="IPR021120">
    <property type="entry name" value="KduI/IolB_isomerase"/>
</dbReference>
<proteinExistence type="predicted"/>
<protein>
    <submittedName>
        <fullName evidence="2">5-deoxyglucuronate isomerase</fullName>
    </submittedName>
</protein>
<evidence type="ECO:0000313" key="2">
    <source>
        <dbReference type="EMBL" id="SUQ14230.1"/>
    </source>
</evidence>
<gene>
    <name evidence="2" type="ORF">SAMN05216529_105205</name>
</gene>
<dbReference type="InterPro" id="IPR011051">
    <property type="entry name" value="RmlC_Cupin_sf"/>
</dbReference>
<keyword evidence="3" id="KW-1185">Reference proteome</keyword>
<organism evidence="2 3">
    <name type="scientific">Faecalicatena contorta</name>
    <dbReference type="NCBI Taxonomy" id="39482"/>
    <lineage>
        <taxon>Bacteria</taxon>
        <taxon>Bacillati</taxon>
        <taxon>Bacillota</taxon>
        <taxon>Clostridia</taxon>
        <taxon>Lachnospirales</taxon>
        <taxon>Lachnospiraceae</taxon>
        <taxon>Faecalicatena</taxon>
    </lineage>
</organism>
<dbReference type="Proteomes" id="UP000254051">
    <property type="component" value="Unassembled WGS sequence"/>
</dbReference>
<dbReference type="GO" id="GO:0008880">
    <property type="term" value="F:glucuronate isomerase activity"/>
    <property type="evidence" value="ECO:0007669"/>
    <property type="project" value="InterPro"/>
</dbReference>
<dbReference type="Pfam" id="PF04962">
    <property type="entry name" value="KduI"/>
    <property type="match status" value="1"/>
</dbReference>
<evidence type="ECO:0000313" key="3">
    <source>
        <dbReference type="Proteomes" id="UP000254051"/>
    </source>
</evidence>
<name>A0A315ZXR8_9FIRM</name>
<dbReference type="RefSeq" id="WP_109710925.1">
    <property type="nucleotide sequence ID" value="NZ_QGDS01000005.1"/>
</dbReference>
<evidence type="ECO:0000256" key="1">
    <source>
        <dbReference type="ARBA" id="ARBA00023235"/>
    </source>
</evidence>
<reference evidence="3" key="1">
    <citation type="submission" date="2017-07" db="EMBL/GenBank/DDBJ databases">
        <authorList>
            <person name="Varghese N."/>
            <person name="Submissions S."/>
        </authorList>
    </citation>
    <scope>NUCLEOTIDE SEQUENCE [LARGE SCALE GENOMIC DNA]</scope>
    <source>
        <strain evidence="3">NLAE-zl-C134</strain>
    </source>
</reference>